<feature type="binding site" evidence="7">
    <location>
        <position position="141"/>
    </location>
    <ligand>
        <name>substrate</name>
    </ligand>
</feature>
<feature type="binding site" evidence="7">
    <location>
        <position position="140"/>
    </location>
    <ligand>
        <name>substrate</name>
    </ligand>
</feature>
<dbReference type="NCBIfam" id="NF003699">
    <property type="entry name" value="PRK05312.1"/>
    <property type="match status" value="1"/>
</dbReference>
<dbReference type="InterPro" id="IPR005255">
    <property type="entry name" value="PdxA_fam"/>
</dbReference>
<dbReference type="GO" id="GO:0005737">
    <property type="term" value="C:cytoplasm"/>
    <property type="evidence" value="ECO:0007669"/>
    <property type="project" value="UniProtKB-SubCell"/>
</dbReference>
<keyword evidence="3 7" id="KW-0521">NADP</keyword>
<dbReference type="EMBL" id="SEOL01000001">
    <property type="protein sequence ID" value="MBL0848587.1"/>
    <property type="molecule type" value="Genomic_DNA"/>
</dbReference>
<gene>
    <name evidence="7 8" type="primary">pdxA</name>
    <name evidence="8" type="ORF">EU981_00560</name>
</gene>
<dbReference type="GO" id="GO:0008270">
    <property type="term" value="F:zinc ion binding"/>
    <property type="evidence" value="ECO:0007669"/>
    <property type="project" value="UniProtKB-UniRule"/>
</dbReference>
<dbReference type="GO" id="GO:0050570">
    <property type="term" value="F:4-hydroxythreonine-4-phosphate dehydrogenase activity"/>
    <property type="evidence" value="ECO:0007669"/>
    <property type="project" value="UniProtKB-UniRule"/>
</dbReference>
<comment type="cofactor">
    <cofactor evidence="7">
        <name>Zn(2+)</name>
        <dbReference type="ChEBI" id="CHEBI:29105"/>
    </cofactor>
    <cofactor evidence="7">
        <name>Mg(2+)</name>
        <dbReference type="ChEBI" id="CHEBI:18420"/>
    </cofactor>
    <cofactor evidence="7">
        <name>Co(2+)</name>
        <dbReference type="ChEBI" id="CHEBI:48828"/>
    </cofactor>
    <text evidence="7">Binds 1 divalent metal cation per subunit. Can use ions such as Zn(2+), Mg(2+) or Co(2+).</text>
</comment>
<dbReference type="Gene3D" id="3.40.718.10">
    <property type="entry name" value="Isopropylmalate Dehydrogenase"/>
    <property type="match status" value="1"/>
</dbReference>
<evidence type="ECO:0000256" key="4">
    <source>
        <dbReference type="ARBA" id="ARBA00023002"/>
    </source>
</evidence>
<dbReference type="InterPro" id="IPR037510">
    <property type="entry name" value="PdxA"/>
</dbReference>
<dbReference type="Pfam" id="PF04166">
    <property type="entry name" value="PdxA"/>
    <property type="match status" value="1"/>
</dbReference>
<evidence type="ECO:0000256" key="1">
    <source>
        <dbReference type="ARBA" id="ARBA00022490"/>
    </source>
</evidence>
<comment type="caution">
    <text evidence="8">The sequence shown here is derived from an EMBL/GenBank/DDBJ whole genome shotgun (WGS) entry which is preliminary data.</text>
</comment>
<evidence type="ECO:0000313" key="9">
    <source>
        <dbReference type="Proteomes" id="UP000736856"/>
    </source>
</evidence>
<accession>A0A937AIZ3</accession>
<evidence type="ECO:0000256" key="2">
    <source>
        <dbReference type="ARBA" id="ARBA00022723"/>
    </source>
</evidence>
<feature type="binding site" evidence="7">
    <location>
        <position position="275"/>
    </location>
    <ligand>
        <name>a divalent metal cation</name>
        <dbReference type="ChEBI" id="CHEBI:60240"/>
        <note>ligand shared between dimeric partners</note>
    </ligand>
</feature>
<comment type="subcellular location">
    <subcellularLocation>
        <location evidence="7">Cytoplasm</location>
    </subcellularLocation>
</comment>
<dbReference type="AlphaFoldDB" id="A0A937AIZ3"/>
<dbReference type="Proteomes" id="UP000736856">
    <property type="component" value="Unassembled WGS sequence"/>
</dbReference>
<comment type="pathway">
    <text evidence="7">Cofactor biosynthesis; pyridoxine 5'-phosphate biosynthesis; pyridoxine 5'-phosphate from D-erythrose 4-phosphate: step 4/5.</text>
</comment>
<comment type="similarity">
    <text evidence="7">Belongs to the PdxA family.</text>
</comment>
<protein>
    <recommendedName>
        <fullName evidence="7">4-hydroxythreonine-4-phosphate dehydrogenase</fullName>
        <ecNumber evidence="7">1.1.1.262</ecNumber>
    </recommendedName>
    <alternativeName>
        <fullName evidence="7">4-(phosphohydroxy)-L-threonine dehydrogenase</fullName>
    </alternativeName>
</protein>
<keyword evidence="6 7" id="KW-0664">Pyridoxine biosynthesis</keyword>
<comment type="miscellaneous">
    <text evidence="7">The active site is located at the dimer interface.</text>
</comment>
<dbReference type="GO" id="GO:0050897">
    <property type="term" value="F:cobalt ion binding"/>
    <property type="evidence" value="ECO:0007669"/>
    <property type="project" value="UniProtKB-UniRule"/>
</dbReference>
<keyword evidence="7" id="KW-0170">Cobalt</keyword>
<dbReference type="GO" id="GO:0000287">
    <property type="term" value="F:magnesium ion binding"/>
    <property type="evidence" value="ECO:0007669"/>
    <property type="project" value="UniProtKB-UniRule"/>
</dbReference>
<dbReference type="EC" id="1.1.1.262" evidence="7"/>
<keyword evidence="7" id="KW-0862">Zinc</keyword>
<comment type="subunit">
    <text evidence="7">Homodimer.</text>
</comment>
<dbReference type="PANTHER" id="PTHR30004:SF6">
    <property type="entry name" value="D-THREONATE 4-PHOSPHATE DEHYDROGENASE"/>
    <property type="match status" value="1"/>
</dbReference>
<comment type="catalytic activity">
    <reaction evidence="7">
        <text>4-(phosphooxy)-L-threonine + NAD(+) = 3-amino-2-oxopropyl phosphate + CO2 + NADH</text>
        <dbReference type="Rhea" id="RHEA:32275"/>
        <dbReference type="ChEBI" id="CHEBI:16526"/>
        <dbReference type="ChEBI" id="CHEBI:57279"/>
        <dbReference type="ChEBI" id="CHEBI:57540"/>
        <dbReference type="ChEBI" id="CHEBI:57945"/>
        <dbReference type="ChEBI" id="CHEBI:58452"/>
        <dbReference type="EC" id="1.1.1.262"/>
    </reaction>
</comment>
<comment type="function">
    <text evidence="7">Catalyzes the NAD(P)-dependent oxidation of 4-(phosphooxy)-L-threonine (HTP) into 2-amino-3-oxo-4-(phosphooxy)butyric acid which spontaneously decarboxylates to form 3-amino-2-oxopropyl phosphate (AHAP).</text>
</comment>
<feature type="binding site" evidence="7">
    <location>
        <position position="220"/>
    </location>
    <ligand>
        <name>a divalent metal cation</name>
        <dbReference type="ChEBI" id="CHEBI:60240"/>
        <note>ligand shared between dimeric partners</note>
    </ligand>
</feature>
<reference evidence="8" key="1">
    <citation type="submission" date="2019-02" db="EMBL/GenBank/DDBJ databases">
        <title>A novel Candidatus Liberibacter species associated with the New Zealand native fuchsia psyllid, Ctenarytaina fuchsiae.</title>
        <authorList>
            <person name="Thompson S.M."/>
            <person name="Jorgensen N."/>
            <person name="David C."/>
            <person name="Bulman S.R."/>
            <person name="Smith G.R."/>
        </authorList>
    </citation>
    <scope>NUCLEOTIDE SEQUENCE</scope>
    <source>
        <strain evidence="8">Oxford</strain>
    </source>
</reference>
<proteinExistence type="inferred from homology"/>
<name>A0A937AIZ3_9HYPH</name>
<keyword evidence="2 7" id="KW-0479">Metal-binding</keyword>
<feature type="binding site" evidence="7">
    <location>
        <position position="301"/>
    </location>
    <ligand>
        <name>substrate</name>
    </ligand>
</feature>
<feature type="binding site" evidence="7">
    <location>
        <position position="283"/>
    </location>
    <ligand>
        <name>substrate</name>
    </ligand>
</feature>
<keyword evidence="4 7" id="KW-0560">Oxidoreductase</keyword>
<organism evidence="8 9">
    <name type="scientific">Candidatus Liberibacter ctenarytainae</name>
    <dbReference type="NCBI Taxonomy" id="2020335"/>
    <lineage>
        <taxon>Bacteria</taxon>
        <taxon>Pseudomonadati</taxon>
        <taxon>Pseudomonadota</taxon>
        <taxon>Alphaproteobacteria</taxon>
        <taxon>Hyphomicrobiales</taxon>
        <taxon>Rhizobiaceae</taxon>
        <taxon>Liberibacter</taxon>
    </lineage>
</organism>
<dbReference type="NCBIfam" id="TIGR00557">
    <property type="entry name" value="pdxA"/>
    <property type="match status" value="1"/>
</dbReference>
<evidence type="ECO:0000256" key="7">
    <source>
        <dbReference type="HAMAP-Rule" id="MF_00536"/>
    </source>
</evidence>
<keyword evidence="7" id="KW-0460">Magnesium</keyword>
<sequence>MDDFFLLPLILTQGDPAGIGPDISLKAWFNRNKTSVPPFLYIGDIDVLKSRAKQLNLDVPLYETDCAHTLSVFERALPIIHSPCGSNIVAGEPQSKTASNTIANIEKAASLTLSGQALAMVTNPIAKSFLYKENFGFPGHTEFLSALSTRRTGIIYTPVMMLSGPQLRTVPVTIHIPVSHISQVLSKQLIIETCRVVNHSMKKYFNINHPRLAISGLNPHAGEYATIGIEERDIICPAITQLRDENMHILGPLPADSMFHHNAIQHYDVAVCMYHDQALIPVKTLNFDETVNITLGLPFIRTSPDHGTAFDIAGTRAVREHSLVSSLQIAKKLAIQKKTSND</sequence>
<evidence type="ECO:0000256" key="6">
    <source>
        <dbReference type="ARBA" id="ARBA00023096"/>
    </source>
</evidence>
<dbReference type="PANTHER" id="PTHR30004">
    <property type="entry name" value="4-HYDROXYTHREONINE-4-PHOSPHATE DEHYDROGENASE"/>
    <property type="match status" value="1"/>
</dbReference>
<dbReference type="GO" id="GO:0051287">
    <property type="term" value="F:NAD binding"/>
    <property type="evidence" value="ECO:0007669"/>
    <property type="project" value="InterPro"/>
</dbReference>
<evidence type="ECO:0000313" key="8">
    <source>
        <dbReference type="EMBL" id="MBL0848587.1"/>
    </source>
</evidence>
<keyword evidence="5 7" id="KW-0520">NAD</keyword>
<evidence type="ECO:0000256" key="5">
    <source>
        <dbReference type="ARBA" id="ARBA00023027"/>
    </source>
</evidence>
<dbReference type="SUPFAM" id="SSF53659">
    <property type="entry name" value="Isocitrate/Isopropylmalate dehydrogenase-like"/>
    <property type="match status" value="1"/>
</dbReference>
<feature type="binding site" evidence="7">
    <location>
        <position position="292"/>
    </location>
    <ligand>
        <name>substrate</name>
    </ligand>
</feature>
<dbReference type="HAMAP" id="MF_00536">
    <property type="entry name" value="PdxA"/>
    <property type="match status" value="1"/>
</dbReference>
<evidence type="ECO:0000256" key="3">
    <source>
        <dbReference type="ARBA" id="ARBA00022857"/>
    </source>
</evidence>
<keyword evidence="1 7" id="KW-0963">Cytoplasm</keyword>
<dbReference type="GO" id="GO:0042823">
    <property type="term" value="P:pyridoxal phosphate biosynthetic process"/>
    <property type="evidence" value="ECO:0007669"/>
    <property type="project" value="UniProtKB-UniRule"/>
</dbReference>
<dbReference type="GO" id="GO:0008615">
    <property type="term" value="P:pyridoxine biosynthetic process"/>
    <property type="evidence" value="ECO:0007669"/>
    <property type="project" value="UniProtKB-UniRule"/>
</dbReference>
<feature type="binding site" evidence="7">
    <location>
        <position position="175"/>
    </location>
    <ligand>
        <name>a divalent metal cation</name>
        <dbReference type="ChEBI" id="CHEBI:60240"/>
        <note>ligand shared between dimeric partners</note>
    </ligand>
</feature>